<feature type="chain" id="PRO_5046095995" evidence="1">
    <location>
        <begin position="19"/>
        <end position="479"/>
    </location>
</feature>
<organism evidence="2 3">
    <name type="scientific">Flavobacterium ginsenosidimutans</name>
    <dbReference type="NCBI Taxonomy" id="687844"/>
    <lineage>
        <taxon>Bacteria</taxon>
        <taxon>Pseudomonadati</taxon>
        <taxon>Bacteroidota</taxon>
        <taxon>Flavobacteriia</taxon>
        <taxon>Flavobacteriales</taxon>
        <taxon>Flavobacteriaceae</taxon>
        <taxon>Flavobacterium</taxon>
    </lineage>
</organism>
<dbReference type="EMBL" id="CP147988">
    <property type="protein sequence ID" value="WXK47876.1"/>
    <property type="molecule type" value="Genomic_DNA"/>
</dbReference>
<sequence>MKKLYFIFLIIVTSPIFSQTGLNYSVDVEYYRGSFGCNNTNVPAQTRKTCDANTTMWALKNGATTLISENITSTASTIKTYSIPVSTTYNFSAQVFCSCSGGVPSIPYYVCSEIANQVITNTGYTYNGTTNASLGVIQSLTGGGNAGGFSINPSTQVCIGTVMLKNFRPNGIVISKPGYNLYPNGTFTPPEYISGEMIDLIATAGSGPIPFPSEVYHWQYSIDNKATWIDVPVVAGKVTINTPTPSFTIEDILGADHVNHFGPIDFRLGYGVRAFTDSYRIIYTAGAPVLKKVAYQGPKCAGDNIQSLIVYFDRDLYLNEDIAPLYVQKTTLSTPTPLQAQPVVEKLTYDDATGFYKYSFVDLGNLENNAEYKINYQARMSTVPRGTLTSSSQTFTYKEPQILSFQITDQQKPSCVDGNDGFIEVTITSGTSPFHFYKNSTEVTPEVSNGKYYIRNLTEGNYDIIVTDLSGCIDKNAND</sequence>
<gene>
    <name evidence="2" type="ORF">V6624_12690</name>
</gene>
<keyword evidence="1" id="KW-0732">Signal</keyword>
<dbReference type="Proteomes" id="UP001447857">
    <property type="component" value="Chromosome"/>
</dbReference>
<dbReference type="RefSeq" id="WP_338838740.1">
    <property type="nucleotide sequence ID" value="NZ_CP147988.1"/>
</dbReference>
<evidence type="ECO:0000313" key="2">
    <source>
        <dbReference type="EMBL" id="WXK47876.1"/>
    </source>
</evidence>
<keyword evidence="3" id="KW-1185">Reference proteome</keyword>
<proteinExistence type="predicted"/>
<name>A0ABZ2Q4W6_9FLAO</name>
<reference evidence="2 3" key="1">
    <citation type="submission" date="2024-02" db="EMBL/GenBank/DDBJ databases">
        <title>complete genome of Flavobacterium ginsenosidimutans Str. YTB16.</title>
        <authorList>
            <person name="Wang Q."/>
        </authorList>
    </citation>
    <scope>NUCLEOTIDE SEQUENCE [LARGE SCALE GENOMIC DNA]</scope>
    <source>
        <strain evidence="2 3">YTB16</strain>
    </source>
</reference>
<accession>A0ABZ2Q4W6</accession>
<feature type="signal peptide" evidence="1">
    <location>
        <begin position="1"/>
        <end position="18"/>
    </location>
</feature>
<protein>
    <submittedName>
        <fullName evidence="2">Uncharacterized protein</fullName>
    </submittedName>
</protein>
<evidence type="ECO:0000256" key="1">
    <source>
        <dbReference type="SAM" id="SignalP"/>
    </source>
</evidence>
<evidence type="ECO:0000313" key="3">
    <source>
        <dbReference type="Proteomes" id="UP001447857"/>
    </source>
</evidence>